<accession>J3LGR5</accession>
<reference evidence="2" key="1">
    <citation type="submission" date="2013-04" db="UniProtKB">
        <authorList>
            <consortium name="EnsemblPlants"/>
        </authorList>
    </citation>
    <scope>IDENTIFICATION</scope>
</reference>
<feature type="transmembrane region" description="Helical" evidence="1">
    <location>
        <begin position="53"/>
        <end position="86"/>
    </location>
</feature>
<keyword evidence="1" id="KW-0812">Transmembrane</keyword>
<dbReference type="Gramene" id="OB02G38320.1">
    <property type="protein sequence ID" value="OB02G38320.1"/>
    <property type="gene ID" value="OB02G38320"/>
</dbReference>
<evidence type="ECO:0000256" key="1">
    <source>
        <dbReference type="SAM" id="Phobius"/>
    </source>
</evidence>
<keyword evidence="3" id="KW-1185">Reference proteome</keyword>
<keyword evidence="1" id="KW-0472">Membrane</keyword>
<protein>
    <submittedName>
        <fullName evidence="2">Uncharacterized protein</fullName>
    </submittedName>
</protein>
<organism evidence="2">
    <name type="scientific">Oryza brachyantha</name>
    <name type="common">malo sina</name>
    <dbReference type="NCBI Taxonomy" id="4533"/>
    <lineage>
        <taxon>Eukaryota</taxon>
        <taxon>Viridiplantae</taxon>
        <taxon>Streptophyta</taxon>
        <taxon>Embryophyta</taxon>
        <taxon>Tracheophyta</taxon>
        <taxon>Spermatophyta</taxon>
        <taxon>Magnoliopsida</taxon>
        <taxon>Liliopsida</taxon>
        <taxon>Poales</taxon>
        <taxon>Poaceae</taxon>
        <taxon>BOP clade</taxon>
        <taxon>Oryzoideae</taxon>
        <taxon>Oryzeae</taxon>
        <taxon>Oryzinae</taxon>
        <taxon>Oryza</taxon>
    </lineage>
</organism>
<feature type="transmembrane region" description="Helical" evidence="1">
    <location>
        <begin position="20"/>
        <end position="41"/>
    </location>
</feature>
<evidence type="ECO:0000313" key="3">
    <source>
        <dbReference type="Proteomes" id="UP000006038"/>
    </source>
</evidence>
<dbReference type="AlphaFoldDB" id="J3LGR5"/>
<evidence type="ECO:0000313" key="2">
    <source>
        <dbReference type="EnsemblPlants" id="OB02G38320.1"/>
    </source>
</evidence>
<dbReference type="HOGENOM" id="CLU_2458372_0_0_1"/>
<keyword evidence="1" id="KW-1133">Transmembrane helix</keyword>
<name>J3LGR5_ORYBR</name>
<dbReference type="EnsemblPlants" id="OB02G38320.1">
    <property type="protein sequence ID" value="OB02G38320.1"/>
    <property type="gene ID" value="OB02G38320"/>
</dbReference>
<sequence>MKKDNFEKLKRTAASSGVNFSMLISSNLYCIALPLKTSFAISTLQNFCTVHCIVLVLSMFVFATIYSVEIMNCSLTCVLCVAMALFRDI</sequence>
<proteinExistence type="predicted"/>
<dbReference type="Proteomes" id="UP000006038">
    <property type="component" value="Unassembled WGS sequence"/>
</dbReference>